<dbReference type="RefSeq" id="WP_218284359.1">
    <property type="nucleotide sequence ID" value="NZ_CP076448.1"/>
</dbReference>
<dbReference type="AlphaFoldDB" id="A0A975YI91"/>
<evidence type="ECO:0000256" key="11">
    <source>
        <dbReference type="ARBA" id="ARBA00025912"/>
    </source>
</evidence>
<dbReference type="PANTHER" id="PTHR10978">
    <property type="entry name" value="SUCCINATE DEHYDROGENASE CYTOCHROME B560 SUBUNIT"/>
    <property type="match status" value="1"/>
</dbReference>
<comment type="subunit">
    <text evidence="11">Part of an enzyme complex containing four subunits: a flavoprotein, an iron-sulfur protein, plus two membrane-anchoring proteins, SdhC and SdhD. The complex can form homotrimers.</text>
</comment>
<dbReference type="PIRSF" id="PIRSF000178">
    <property type="entry name" value="SDH_cyt_b560"/>
    <property type="match status" value="1"/>
</dbReference>
<comment type="subcellular location">
    <subcellularLocation>
        <location evidence="2">Membrane</location>
        <topology evidence="2">Multi-pass membrane protein</topology>
    </subcellularLocation>
</comment>
<evidence type="ECO:0000256" key="3">
    <source>
        <dbReference type="ARBA" id="ARBA00007244"/>
    </source>
</evidence>
<evidence type="ECO:0000256" key="5">
    <source>
        <dbReference type="ARBA" id="ARBA00022617"/>
    </source>
</evidence>
<keyword evidence="7" id="KW-0479">Metal-binding</keyword>
<organism evidence="13 14">
    <name type="scientific">Elioraea tepida</name>
    <dbReference type="NCBI Taxonomy" id="2843330"/>
    <lineage>
        <taxon>Bacteria</taxon>
        <taxon>Pseudomonadati</taxon>
        <taxon>Pseudomonadota</taxon>
        <taxon>Alphaproteobacteria</taxon>
        <taxon>Acetobacterales</taxon>
        <taxon>Elioraeaceae</taxon>
        <taxon>Elioraea</taxon>
    </lineage>
</organism>
<reference evidence="13" key="1">
    <citation type="submission" date="2021-06" db="EMBL/GenBank/DDBJ databases">
        <title>Elioraea tepida, sp. nov., a moderately thermophilic aerobic anoxygenic phototrophic bacterium isolated from an alkaline siliceous hot spring mat community in Yellowstone National Park, WY, USA.</title>
        <authorList>
            <person name="Saini M.K."/>
            <person name="Yoshida S."/>
            <person name="Sebastian A."/>
            <person name="Hirose S."/>
            <person name="Hara E."/>
            <person name="Tamaki H."/>
            <person name="Soulier N.T."/>
            <person name="Albert I."/>
            <person name="Hanada S."/>
            <person name="Bryant D.A."/>
            <person name="Tank M."/>
        </authorList>
    </citation>
    <scope>NUCLEOTIDE SEQUENCE</scope>
    <source>
        <strain evidence="13">MS-P2</strain>
    </source>
</reference>
<feature type="transmembrane region" description="Helical" evidence="12">
    <location>
        <begin position="74"/>
        <end position="96"/>
    </location>
</feature>
<accession>A0A975YI91</accession>
<keyword evidence="8 12" id="KW-1133">Transmembrane helix</keyword>
<evidence type="ECO:0000256" key="9">
    <source>
        <dbReference type="ARBA" id="ARBA00023004"/>
    </source>
</evidence>
<comment type="cofactor">
    <cofactor evidence="1">
        <name>heme</name>
        <dbReference type="ChEBI" id="CHEBI:30413"/>
    </cofactor>
</comment>
<dbReference type="KEGG" id="elio:KO353_09145"/>
<dbReference type="GO" id="GO:0009055">
    <property type="term" value="F:electron transfer activity"/>
    <property type="evidence" value="ECO:0007669"/>
    <property type="project" value="InterPro"/>
</dbReference>
<dbReference type="EMBL" id="CP076448">
    <property type="protein sequence ID" value="QXM23500.1"/>
    <property type="molecule type" value="Genomic_DNA"/>
</dbReference>
<comment type="similarity">
    <text evidence="3">Belongs to the cytochrome b560 family.</text>
</comment>
<dbReference type="GO" id="GO:0046872">
    <property type="term" value="F:metal ion binding"/>
    <property type="evidence" value="ECO:0007669"/>
    <property type="project" value="UniProtKB-KW"/>
</dbReference>
<evidence type="ECO:0000256" key="4">
    <source>
        <dbReference type="ARBA" id="ARBA00020076"/>
    </source>
</evidence>
<dbReference type="CDD" id="cd03499">
    <property type="entry name" value="SQR_TypeC_SdhC"/>
    <property type="match status" value="1"/>
</dbReference>
<feature type="transmembrane region" description="Helical" evidence="12">
    <location>
        <begin position="121"/>
        <end position="142"/>
    </location>
</feature>
<evidence type="ECO:0000313" key="14">
    <source>
        <dbReference type="Proteomes" id="UP000694001"/>
    </source>
</evidence>
<evidence type="ECO:0000313" key="13">
    <source>
        <dbReference type="EMBL" id="QXM23500.1"/>
    </source>
</evidence>
<evidence type="ECO:0000256" key="10">
    <source>
        <dbReference type="ARBA" id="ARBA00023136"/>
    </source>
</evidence>
<keyword evidence="9" id="KW-0408">Iron</keyword>
<dbReference type="Pfam" id="PF01127">
    <property type="entry name" value="Sdh_cyt"/>
    <property type="match status" value="1"/>
</dbReference>
<dbReference type="NCBIfam" id="TIGR02970">
    <property type="entry name" value="succ_dehyd_cytB"/>
    <property type="match status" value="1"/>
</dbReference>
<evidence type="ECO:0000256" key="12">
    <source>
        <dbReference type="SAM" id="Phobius"/>
    </source>
</evidence>
<keyword evidence="14" id="KW-1185">Reference proteome</keyword>
<evidence type="ECO:0000256" key="2">
    <source>
        <dbReference type="ARBA" id="ARBA00004141"/>
    </source>
</evidence>
<protein>
    <recommendedName>
        <fullName evidence="4">Succinate dehydrogenase cytochrome b556 subunit</fullName>
    </recommendedName>
</protein>
<evidence type="ECO:0000256" key="1">
    <source>
        <dbReference type="ARBA" id="ARBA00001971"/>
    </source>
</evidence>
<gene>
    <name evidence="13" type="primary">sdhC</name>
    <name evidence="13" type="ORF">KO353_09145</name>
</gene>
<dbReference type="PANTHER" id="PTHR10978:SF5">
    <property type="entry name" value="SUCCINATE DEHYDROGENASE CYTOCHROME B560 SUBUNIT, MITOCHONDRIAL"/>
    <property type="match status" value="1"/>
</dbReference>
<keyword evidence="5" id="KW-0349">Heme</keyword>
<dbReference type="InterPro" id="IPR000701">
    <property type="entry name" value="SuccDH_FuR_B_TM-su"/>
</dbReference>
<dbReference type="InterPro" id="IPR014314">
    <property type="entry name" value="Succ_DH_cytb556"/>
</dbReference>
<sequence length="143" mass="15561">MDSRDALMTGTTSDGRLVRRPLSPHLQVYRPQITSVLSISHRFSGIALAVGTFLLVSWLLAAADGPDAFADAQAFLGSFLGRLMLFGWTLALFYHFCNGIRHLAWDLGHGYDLESVTRSGWFTVGAAIGLTLLAWVLGYAVMG</sequence>
<dbReference type="InterPro" id="IPR018495">
    <property type="entry name" value="Succ_DH_cyt_bsu_CS"/>
</dbReference>
<name>A0A975YI91_9PROT</name>
<dbReference type="GO" id="GO:0016020">
    <property type="term" value="C:membrane"/>
    <property type="evidence" value="ECO:0007669"/>
    <property type="project" value="UniProtKB-SubCell"/>
</dbReference>
<keyword evidence="10 12" id="KW-0472">Membrane</keyword>
<evidence type="ECO:0000256" key="6">
    <source>
        <dbReference type="ARBA" id="ARBA00022692"/>
    </source>
</evidence>
<evidence type="ECO:0000256" key="8">
    <source>
        <dbReference type="ARBA" id="ARBA00022989"/>
    </source>
</evidence>
<dbReference type="GO" id="GO:0006099">
    <property type="term" value="P:tricarboxylic acid cycle"/>
    <property type="evidence" value="ECO:0007669"/>
    <property type="project" value="InterPro"/>
</dbReference>
<dbReference type="PROSITE" id="PS01001">
    <property type="entry name" value="SDH_CYT_2"/>
    <property type="match status" value="1"/>
</dbReference>
<proteinExistence type="inferred from homology"/>
<dbReference type="PROSITE" id="PS01000">
    <property type="entry name" value="SDH_CYT_1"/>
    <property type="match status" value="1"/>
</dbReference>
<keyword evidence="6 12" id="KW-0812">Transmembrane</keyword>
<feature type="transmembrane region" description="Helical" evidence="12">
    <location>
        <begin position="43"/>
        <end position="62"/>
    </location>
</feature>
<dbReference type="Proteomes" id="UP000694001">
    <property type="component" value="Chromosome"/>
</dbReference>
<evidence type="ECO:0000256" key="7">
    <source>
        <dbReference type="ARBA" id="ARBA00022723"/>
    </source>
</evidence>